<accession>A0ABD0YU16</accession>
<evidence type="ECO:0000313" key="2">
    <source>
        <dbReference type="EMBL" id="KAL1124678.1"/>
    </source>
</evidence>
<evidence type="ECO:0000313" key="3">
    <source>
        <dbReference type="Proteomes" id="UP001558652"/>
    </source>
</evidence>
<keyword evidence="3" id="KW-1185">Reference proteome</keyword>
<reference evidence="2 3" key="1">
    <citation type="submission" date="2024-07" db="EMBL/GenBank/DDBJ databases">
        <title>Chromosome-level genome assembly of the water stick insect Ranatra chinensis (Heteroptera: Nepidae).</title>
        <authorList>
            <person name="Liu X."/>
        </authorList>
    </citation>
    <scope>NUCLEOTIDE SEQUENCE [LARGE SCALE GENOMIC DNA]</scope>
    <source>
        <strain evidence="2">Cailab_2021Rc</strain>
        <tissue evidence="2">Muscle</tissue>
    </source>
</reference>
<proteinExistence type="predicted"/>
<name>A0ABD0YU16_9HEMI</name>
<feature type="region of interest" description="Disordered" evidence="1">
    <location>
        <begin position="33"/>
        <end position="85"/>
    </location>
</feature>
<dbReference type="EMBL" id="JBFDAA010000010">
    <property type="protein sequence ID" value="KAL1124678.1"/>
    <property type="molecule type" value="Genomic_DNA"/>
</dbReference>
<protein>
    <submittedName>
        <fullName evidence="2">Uncharacterized protein</fullName>
    </submittedName>
</protein>
<sequence>MKESAGRVEWLAGYNGVVRAVKCPADRTMVLPEEEAEEEVKGSHLKRLEGESANGVGREGQSGVEQEAPPNKKKLGKRADNEKHLDTEDAWNIEVIRFLHSGPRQFDCGSLRNPVTRHKAPMTYEPNTTAEYEEKETIDHGFVGIKPGTRRPLADGSKHKIIKRGPEGLRVRELERGTTTGTSGPDYGTKSGDKKDKKARRSGSRMVDAYNIFRVPSGQVLTQDGTWRTPTCIQPAN</sequence>
<evidence type="ECO:0000256" key="1">
    <source>
        <dbReference type="SAM" id="MobiDB-lite"/>
    </source>
</evidence>
<comment type="caution">
    <text evidence="2">The sequence shown here is derived from an EMBL/GenBank/DDBJ whole genome shotgun (WGS) entry which is preliminary data.</text>
</comment>
<feature type="region of interest" description="Disordered" evidence="1">
    <location>
        <begin position="166"/>
        <end position="205"/>
    </location>
</feature>
<organism evidence="2 3">
    <name type="scientific">Ranatra chinensis</name>
    <dbReference type="NCBI Taxonomy" id="642074"/>
    <lineage>
        <taxon>Eukaryota</taxon>
        <taxon>Metazoa</taxon>
        <taxon>Ecdysozoa</taxon>
        <taxon>Arthropoda</taxon>
        <taxon>Hexapoda</taxon>
        <taxon>Insecta</taxon>
        <taxon>Pterygota</taxon>
        <taxon>Neoptera</taxon>
        <taxon>Paraneoptera</taxon>
        <taxon>Hemiptera</taxon>
        <taxon>Heteroptera</taxon>
        <taxon>Panheteroptera</taxon>
        <taxon>Nepomorpha</taxon>
        <taxon>Nepidae</taxon>
        <taxon>Ranatrinae</taxon>
        <taxon>Ranatra</taxon>
    </lineage>
</organism>
<feature type="compositionally biased region" description="Basic and acidic residues" evidence="1">
    <location>
        <begin position="166"/>
        <end position="176"/>
    </location>
</feature>
<dbReference type="AlphaFoldDB" id="A0ABD0YU16"/>
<dbReference type="Proteomes" id="UP001558652">
    <property type="component" value="Unassembled WGS sequence"/>
</dbReference>
<gene>
    <name evidence="2" type="ORF">AAG570_001302</name>
</gene>
<feature type="compositionally biased region" description="Basic and acidic residues" evidence="1">
    <location>
        <begin position="39"/>
        <end position="50"/>
    </location>
</feature>